<dbReference type="InterPro" id="IPR022894">
    <property type="entry name" value="Oligoribonuclease"/>
</dbReference>
<dbReference type="PANTHER" id="PTHR11046:SF0">
    <property type="entry name" value="OLIGORIBONUCLEASE, MITOCHONDRIAL"/>
    <property type="match status" value="1"/>
</dbReference>
<dbReference type="AlphaFoldDB" id="A0A381XEP9"/>
<dbReference type="Pfam" id="PF00929">
    <property type="entry name" value="RNase_T"/>
    <property type="match status" value="1"/>
</dbReference>
<proteinExistence type="inferred from homology"/>
<evidence type="ECO:0000256" key="3">
    <source>
        <dbReference type="ARBA" id="ARBA00022801"/>
    </source>
</evidence>
<organism evidence="6">
    <name type="scientific">marine metagenome</name>
    <dbReference type="NCBI Taxonomy" id="408172"/>
    <lineage>
        <taxon>unclassified sequences</taxon>
        <taxon>metagenomes</taxon>
        <taxon>ecological metagenomes</taxon>
    </lineage>
</organism>
<dbReference type="SMART" id="SM00479">
    <property type="entry name" value="EXOIII"/>
    <property type="match status" value="1"/>
</dbReference>
<keyword evidence="2" id="KW-0540">Nuclease</keyword>
<keyword evidence="4" id="KW-0269">Exonuclease</keyword>
<gene>
    <name evidence="6" type="ORF">METZ01_LOCUS116083</name>
</gene>
<name>A0A381XEP9_9ZZZZ</name>
<accession>A0A381XEP9</accession>
<dbReference type="PANTHER" id="PTHR11046">
    <property type="entry name" value="OLIGORIBONUCLEASE, MITOCHONDRIAL"/>
    <property type="match status" value="1"/>
</dbReference>
<dbReference type="InterPro" id="IPR013520">
    <property type="entry name" value="Ribonucl_H"/>
</dbReference>
<dbReference type="InterPro" id="IPR036397">
    <property type="entry name" value="RNaseH_sf"/>
</dbReference>
<evidence type="ECO:0000256" key="1">
    <source>
        <dbReference type="ARBA" id="ARBA00009921"/>
    </source>
</evidence>
<evidence type="ECO:0000313" key="6">
    <source>
        <dbReference type="EMBL" id="SVA63229.1"/>
    </source>
</evidence>
<sequence>MDLEMTGLDPDSESIIEIATIVTEGDLRLVSEGPSFAISTSEELLAGMDEWNTTHHNASGLVERVRTEGVSMAEAEQRTLEFLHEHCEPGRLPLCGSSIHHDRRFLRRYMPELNEFFHYRNVDVSSIKEVVRRWHPRSPKFRKNSGHRALDDTRGSIAELAHYREHDFESGR</sequence>
<reference evidence="6" key="1">
    <citation type="submission" date="2018-05" db="EMBL/GenBank/DDBJ databases">
        <authorList>
            <person name="Lanie J.A."/>
            <person name="Ng W.-L."/>
            <person name="Kazmierczak K.M."/>
            <person name="Andrzejewski T.M."/>
            <person name="Davidsen T.M."/>
            <person name="Wayne K.J."/>
            <person name="Tettelin H."/>
            <person name="Glass J.I."/>
            <person name="Rusch D."/>
            <person name="Podicherti R."/>
            <person name="Tsui H.-C.T."/>
            <person name="Winkler M.E."/>
        </authorList>
    </citation>
    <scope>NUCLEOTIDE SEQUENCE</scope>
</reference>
<dbReference type="SUPFAM" id="SSF53098">
    <property type="entry name" value="Ribonuclease H-like"/>
    <property type="match status" value="1"/>
</dbReference>
<dbReference type="GO" id="GO:0003676">
    <property type="term" value="F:nucleic acid binding"/>
    <property type="evidence" value="ECO:0007669"/>
    <property type="project" value="InterPro"/>
</dbReference>
<protein>
    <recommendedName>
        <fullName evidence="5">Exonuclease domain-containing protein</fullName>
    </recommendedName>
</protein>
<comment type="similarity">
    <text evidence="1">Belongs to the oligoribonuclease family.</text>
</comment>
<dbReference type="Gene3D" id="3.30.420.10">
    <property type="entry name" value="Ribonuclease H-like superfamily/Ribonuclease H"/>
    <property type="match status" value="1"/>
</dbReference>
<evidence type="ECO:0000256" key="4">
    <source>
        <dbReference type="ARBA" id="ARBA00022839"/>
    </source>
</evidence>
<evidence type="ECO:0000259" key="5">
    <source>
        <dbReference type="SMART" id="SM00479"/>
    </source>
</evidence>
<dbReference type="NCBIfam" id="NF003765">
    <property type="entry name" value="PRK05359.1"/>
    <property type="match status" value="1"/>
</dbReference>
<evidence type="ECO:0000256" key="2">
    <source>
        <dbReference type="ARBA" id="ARBA00022722"/>
    </source>
</evidence>
<feature type="domain" description="Exonuclease" evidence="5">
    <location>
        <begin position="1"/>
        <end position="169"/>
    </location>
</feature>
<dbReference type="CDD" id="cd06135">
    <property type="entry name" value="Orn"/>
    <property type="match status" value="1"/>
</dbReference>
<keyword evidence="3" id="KW-0378">Hydrolase</keyword>
<dbReference type="GO" id="GO:0000175">
    <property type="term" value="F:3'-5'-RNA exonuclease activity"/>
    <property type="evidence" value="ECO:0007669"/>
    <property type="project" value="InterPro"/>
</dbReference>
<dbReference type="EMBL" id="UINC01014915">
    <property type="protein sequence ID" value="SVA63229.1"/>
    <property type="molecule type" value="Genomic_DNA"/>
</dbReference>
<dbReference type="InterPro" id="IPR012337">
    <property type="entry name" value="RNaseH-like_sf"/>
</dbReference>